<dbReference type="InterPro" id="IPR015421">
    <property type="entry name" value="PyrdxlP-dep_Trfase_major"/>
</dbReference>
<dbReference type="InterPro" id="IPR005814">
    <property type="entry name" value="Aminotrans_3"/>
</dbReference>
<dbReference type="PROSITE" id="PS00600">
    <property type="entry name" value="AA_TRANSFER_CLASS_3"/>
    <property type="match status" value="1"/>
</dbReference>
<evidence type="ECO:0000313" key="10">
    <source>
        <dbReference type="EMBL" id="ANX13092.1"/>
    </source>
</evidence>
<dbReference type="PANTHER" id="PTHR43713">
    <property type="entry name" value="GLUTAMATE-1-SEMIALDEHYDE 2,1-AMINOMUTASE"/>
    <property type="match status" value="1"/>
</dbReference>
<dbReference type="Gene3D" id="3.40.640.10">
    <property type="entry name" value="Type I PLP-dependent aspartate aminotransferase-like (Major domain)"/>
    <property type="match status" value="1"/>
</dbReference>
<dbReference type="AlphaFoldDB" id="A0A1B1Z6N2"/>
<comment type="similarity">
    <text evidence="4 9">Belongs to the class-III pyridoxal-phosphate-dependent aminotransferase family. HemL subfamily.</text>
</comment>
<evidence type="ECO:0000256" key="1">
    <source>
        <dbReference type="ARBA" id="ARBA00001579"/>
    </source>
</evidence>
<dbReference type="Proteomes" id="UP000077412">
    <property type="component" value="Chromosome"/>
</dbReference>
<keyword evidence="8 9" id="KW-0627">Porphyrin biosynthesis</keyword>
<organism evidence="10 11">
    <name type="scientific">Fictibacillus arsenicus</name>
    <dbReference type="NCBI Taxonomy" id="255247"/>
    <lineage>
        <taxon>Bacteria</taxon>
        <taxon>Bacillati</taxon>
        <taxon>Bacillota</taxon>
        <taxon>Bacilli</taxon>
        <taxon>Bacillales</taxon>
        <taxon>Fictibacillaceae</taxon>
        <taxon>Fictibacillus</taxon>
    </lineage>
</organism>
<evidence type="ECO:0000256" key="2">
    <source>
        <dbReference type="ARBA" id="ARBA00001933"/>
    </source>
</evidence>
<dbReference type="InterPro" id="IPR015422">
    <property type="entry name" value="PyrdxlP-dep_Trfase_small"/>
</dbReference>
<dbReference type="FunFam" id="3.40.640.10:FF:000021">
    <property type="entry name" value="Glutamate-1-semialdehyde 2,1-aminomutase"/>
    <property type="match status" value="1"/>
</dbReference>
<keyword evidence="11" id="KW-1185">Reference proteome</keyword>
<protein>
    <recommendedName>
        <fullName evidence="9">Glutamate-1-semialdehyde 2,1-aminomutase</fullName>
        <shortName evidence="9">GSA</shortName>
        <ecNumber evidence="9">5.4.3.8</ecNumber>
    </recommendedName>
    <alternativeName>
        <fullName evidence="9">Glutamate-1-semialdehyde aminotransferase</fullName>
        <shortName evidence="9">GSA-AT</shortName>
    </alternativeName>
</protein>
<evidence type="ECO:0000256" key="9">
    <source>
        <dbReference type="HAMAP-Rule" id="MF_00375"/>
    </source>
</evidence>
<dbReference type="EMBL" id="CP016761">
    <property type="protein sequence ID" value="ANX13092.1"/>
    <property type="molecule type" value="Genomic_DNA"/>
</dbReference>
<dbReference type="InterPro" id="IPR004639">
    <property type="entry name" value="4pyrrol_synth_GluAld_NH2Trfase"/>
</dbReference>
<sequence length="428" mass="46352">MRNFEKSIAAFKEAKEYMPGGVNSPVRAFKSVNMDPVFMERGKGSKIYDIDGNEYIDYVLSWGPLILGHADEAVVKALKETAERGTSFGAPNEMETKLAKLVIDRVPSIEVVRMVNSGTEATMSALRLARGYTGRSKIVKFEGCYHGHGDSLLIKAGSGVATLGLPDSPGVPEGIAQNTITVPYNDLESLQVAFDQFGEDIACVIVEPVAGNMGVVPPQKGFLEGIRKMTEQHGSLLIFDEVMTGFRVDYECAQGYFGVTPDLTCLGKVIGGGLPVGAYGGKREIMQQIAPSGPIYQAGTLSGNPLAMAAGYATLSQLTKESYDYFKKLGDQLASGISEAAEHYGIDHTINRAGSMIGFFFTNQDVINYETAKLSNLDHFNSCFRTMLHEGVSLPPSQFEGLFLSTAHTEDDINKTVDAFRKAFSLLK</sequence>
<comment type="catalytic activity">
    <reaction evidence="1 9">
        <text>(S)-4-amino-5-oxopentanoate = 5-aminolevulinate</text>
        <dbReference type="Rhea" id="RHEA:14265"/>
        <dbReference type="ChEBI" id="CHEBI:57501"/>
        <dbReference type="ChEBI" id="CHEBI:356416"/>
        <dbReference type="EC" id="5.4.3.8"/>
    </reaction>
</comment>
<evidence type="ECO:0000256" key="7">
    <source>
        <dbReference type="ARBA" id="ARBA00023235"/>
    </source>
</evidence>
<dbReference type="STRING" id="255247.ABE41_013860"/>
<keyword evidence="6 9" id="KW-0663">Pyridoxal phosphate</keyword>
<dbReference type="GO" id="GO:0030170">
    <property type="term" value="F:pyridoxal phosphate binding"/>
    <property type="evidence" value="ECO:0007669"/>
    <property type="project" value="InterPro"/>
</dbReference>
<accession>A0A1B1Z6N2</accession>
<dbReference type="PANTHER" id="PTHR43713:SF3">
    <property type="entry name" value="GLUTAMATE-1-SEMIALDEHYDE 2,1-AMINOMUTASE 1, CHLOROPLASTIC-RELATED"/>
    <property type="match status" value="1"/>
</dbReference>
<dbReference type="UniPathway" id="UPA00251">
    <property type="reaction ID" value="UER00317"/>
</dbReference>
<dbReference type="GO" id="GO:0008483">
    <property type="term" value="F:transaminase activity"/>
    <property type="evidence" value="ECO:0007669"/>
    <property type="project" value="InterPro"/>
</dbReference>
<dbReference type="CDD" id="cd00610">
    <property type="entry name" value="OAT_like"/>
    <property type="match status" value="1"/>
</dbReference>
<evidence type="ECO:0000256" key="8">
    <source>
        <dbReference type="ARBA" id="ARBA00023244"/>
    </source>
</evidence>
<keyword evidence="7 9" id="KW-0413">Isomerase</keyword>
<feature type="modified residue" description="N6-(pyridoxal phosphate)lysine" evidence="9">
    <location>
        <position position="268"/>
    </location>
</feature>
<gene>
    <name evidence="9" type="primary">hemL</name>
    <name evidence="10" type="ORF">ABE41_013860</name>
</gene>
<evidence type="ECO:0000313" key="11">
    <source>
        <dbReference type="Proteomes" id="UP000077412"/>
    </source>
</evidence>
<dbReference type="InterPro" id="IPR049704">
    <property type="entry name" value="Aminotrans_3_PPA_site"/>
</dbReference>
<reference evidence="10 11" key="1">
    <citation type="submission" date="2016-08" db="EMBL/GenBank/DDBJ databases">
        <title>Complete genome sequence of Fictibacillus arsenicus G25-54, a strain with toxicity to nematodes and a potential arsenic-resistance activity.</title>
        <authorList>
            <person name="Zheng Z."/>
        </authorList>
    </citation>
    <scope>NUCLEOTIDE SEQUENCE [LARGE SCALE GENOMIC DNA]</scope>
    <source>
        <strain evidence="10 11">G25-54</strain>
    </source>
</reference>
<dbReference type="NCBIfam" id="TIGR00713">
    <property type="entry name" value="hemL"/>
    <property type="match status" value="1"/>
</dbReference>
<evidence type="ECO:0000256" key="3">
    <source>
        <dbReference type="ARBA" id="ARBA00004819"/>
    </source>
</evidence>
<evidence type="ECO:0000256" key="5">
    <source>
        <dbReference type="ARBA" id="ARBA00022490"/>
    </source>
</evidence>
<dbReference type="KEGG" id="far:ABE41_013860"/>
<comment type="subcellular location">
    <subcellularLocation>
        <location evidence="9">Cytoplasm</location>
    </subcellularLocation>
</comment>
<proteinExistence type="inferred from homology"/>
<dbReference type="Pfam" id="PF00202">
    <property type="entry name" value="Aminotran_3"/>
    <property type="match status" value="1"/>
</dbReference>
<dbReference type="Gene3D" id="3.90.1150.10">
    <property type="entry name" value="Aspartate Aminotransferase, domain 1"/>
    <property type="match status" value="1"/>
</dbReference>
<dbReference type="HAMAP" id="MF_00375">
    <property type="entry name" value="HemL_aminotrans_3"/>
    <property type="match status" value="1"/>
</dbReference>
<comment type="subunit">
    <text evidence="9">Homodimer.</text>
</comment>
<keyword evidence="5 9" id="KW-0963">Cytoplasm</keyword>
<dbReference type="GO" id="GO:0006782">
    <property type="term" value="P:protoporphyrinogen IX biosynthetic process"/>
    <property type="evidence" value="ECO:0007669"/>
    <property type="project" value="UniProtKB-UniRule"/>
</dbReference>
<dbReference type="NCBIfam" id="NF000818">
    <property type="entry name" value="PRK00062.1"/>
    <property type="match status" value="1"/>
</dbReference>
<name>A0A1B1Z6N2_9BACL</name>
<comment type="cofactor">
    <cofactor evidence="2 9">
        <name>pyridoxal 5'-phosphate</name>
        <dbReference type="ChEBI" id="CHEBI:597326"/>
    </cofactor>
</comment>
<evidence type="ECO:0000256" key="6">
    <source>
        <dbReference type="ARBA" id="ARBA00022898"/>
    </source>
</evidence>
<dbReference type="EC" id="5.4.3.8" evidence="9"/>
<dbReference type="SUPFAM" id="SSF53383">
    <property type="entry name" value="PLP-dependent transferases"/>
    <property type="match status" value="1"/>
</dbReference>
<evidence type="ECO:0000256" key="4">
    <source>
        <dbReference type="ARBA" id="ARBA00008981"/>
    </source>
</evidence>
<dbReference type="GO" id="GO:0042286">
    <property type="term" value="F:glutamate-1-semialdehyde 2,1-aminomutase activity"/>
    <property type="evidence" value="ECO:0007669"/>
    <property type="project" value="UniProtKB-UniRule"/>
</dbReference>
<dbReference type="OrthoDB" id="9807885at2"/>
<dbReference type="RefSeq" id="WP_066291402.1">
    <property type="nucleotide sequence ID" value="NZ_CP016761.1"/>
</dbReference>
<comment type="pathway">
    <text evidence="3">Porphyrin-containing compound metabolism; protoporphyrin-IX biosynthesis; 5-aminolevulinate from L-glutamyl-tRNA(Glu): step 2/2.</text>
</comment>
<dbReference type="GO" id="GO:0005737">
    <property type="term" value="C:cytoplasm"/>
    <property type="evidence" value="ECO:0007669"/>
    <property type="project" value="UniProtKB-SubCell"/>
</dbReference>
<dbReference type="InterPro" id="IPR015424">
    <property type="entry name" value="PyrdxlP-dep_Trfase"/>
</dbReference>